<comment type="caution">
    <text evidence="2">The sequence shown here is derived from an EMBL/GenBank/DDBJ whole genome shotgun (WGS) entry which is preliminary data.</text>
</comment>
<dbReference type="AlphaFoldDB" id="A0A1Y3DYN5"/>
<accession>A0A1Y3DYN5</accession>
<dbReference type="OrthoDB" id="377888at2759"/>
<dbReference type="VEuPathDB" id="PlasmoDB:PKNOH_S03323800"/>
<organism evidence="2 3">
    <name type="scientific">Plasmodium knowlesi</name>
    <dbReference type="NCBI Taxonomy" id="5850"/>
    <lineage>
        <taxon>Eukaryota</taxon>
        <taxon>Sar</taxon>
        <taxon>Alveolata</taxon>
        <taxon>Apicomplexa</taxon>
        <taxon>Aconoidasida</taxon>
        <taxon>Haemosporida</taxon>
        <taxon>Plasmodiidae</taxon>
        <taxon>Plasmodium</taxon>
        <taxon>Plasmodium (Plasmodium)</taxon>
    </lineage>
</organism>
<dbReference type="Proteomes" id="UP000195012">
    <property type="component" value="Unassembled WGS sequence"/>
</dbReference>
<evidence type="ECO:0000256" key="1">
    <source>
        <dbReference type="SAM" id="Phobius"/>
    </source>
</evidence>
<evidence type="ECO:0000313" key="3">
    <source>
        <dbReference type="Proteomes" id="UP000195012"/>
    </source>
</evidence>
<keyword evidence="1" id="KW-0472">Membrane</keyword>
<dbReference type="eggNOG" id="ENOG502QXQ1">
    <property type="taxonomic scope" value="Eukaryota"/>
</dbReference>
<dbReference type="VEuPathDB" id="PlasmoDB:PKNH_0609000"/>
<proteinExistence type="predicted"/>
<gene>
    <name evidence="2" type="ORF">PKNOH_S03323800</name>
</gene>
<reference evidence="2 3" key="1">
    <citation type="submission" date="2017-05" db="EMBL/GenBank/DDBJ databases">
        <title>PacBio assembly of a Plasmodium knowlesi genome sequence with Hi-C correction and manual annotation of the SICAvar gene family.</title>
        <authorList>
            <person name="Lapp S.A."/>
            <person name="Geraldo J.A."/>
            <person name="Chien J.-T."/>
            <person name="Ay F."/>
            <person name="Pakala S.B."/>
            <person name="Batugedara G."/>
            <person name="Humphrey J.C."/>
            <person name="Debarry J.D."/>
            <person name="Le Roch K.G."/>
            <person name="Galinski M.R."/>
            <person name="Kissinger J.C."/>
        </authorList>
    </citation>
    <scope>NUCLEOTIDE SEQUENCE [LARGE SCALE GENOMIC DNA]</scope>
    <source>
        <strain evidence="3">Malayan Strain Pk1 (A+)</strain>
    </source>
</reference>
<feature type="transmembrane region" description="Helical" evidence="1">
    <location>
        <begin position="97"/>
        <end position="122"/>
    </location>
</feature>
<keyword evidence="1" id="KW-0812">Transmembrane</keyword>
<keyword evidence="1" id="KW-1133">Transmembrane helix</keyword>
<protein>
    <submittedName>
        <fullName evidence="2">Uncharacterized protein</fullName>
    </submittedName>
</protein>
<name>A0A1Y3DYN5_PLAKN</name>
<dbReference type="EMBL" id="NETL01000017">
    <property type="protein sequence ID" value="OTN68298.1"/>
    <property type="molecule type" value="Genomic_DNA"/>
</dbReference>
<dbReference type="VEuPathDB" id="PlasmoDB:PKA1H_060013900"/>
<evidence type="ECO:0000313" key="2">
    <source>
        <dbReference type="EMBL" id="OTN68298.1"/>
    </source>
</evidence>
<sequence length="240" mass="27712">MGRNNVYQCRALLWRICRRTFVLPTPPWGSKSNDGFVAKLEKVARIQGKQNTRTDKRTLFLTVHTKGKEESTEVKDTNPLGLTWRVGNIMKKYKLHVTYYSVFFSLFCIFSYCVIKLLIMVLHEPVSVKMVKERVLMDQALVEEYEQVAFSPFWTGYINDDHARIIINIKSSTKKNKKGKVIANLVKKDETWIIKTLTYYTVKKNDNLNTDDLKTLRQSDSQTSLCPVDHKSLGAPKVKG</sequence>